<dbReference type="InterPro" id="IPR000215">
    <property type="entry name" value="Serpin_fam"/>
</dbReference>
<dbReference type="EMBL" id="CP163431">
    <property type="protein sequence ID" value="XDQ04417.1"/>
    <property type="molecule type" value="Genomic_DNA"/>
</dbReference>
<dbReference type="Pfam" id="PF00079">
    <property type="entry name" value="Serpin"/>
    <property type="match status" value="1"/>
</dbReference>
<dbReference type="Gene3D" id="3.30.497.10">
    <property type="entry name" value="Antithrombin, subunit I, domain 2"/>
    <property type="match status" value="2"/>
</dbReference>
<comment type="function">
    <text evidence="1">Probable serine protease inhibitor.</text>
</comment>
<dbReference type="GO" id="GO:0004867">
    <property type="term" value="F:serine-type endopeptidase inhibitor activity"/>
    <property type="evidence" value="ECO:0007669"/>
    <property type="project" value="InterPro"/>
</dbReference>
<dbReference type="GO" id="GO:0005615">
    <property type="term" value="C:extracellular space"/>
    <property type="evidence" value="ECO:0007669"/>
    <property type="project" value="InterPro"/>
</dbReference>
<dbReference type="PANTHER" id="PTHR11461">
    <property type="entry name" value="SERINE PROTEASE INHIBITOR, SERPIN"/>
    <property type="match status" value="1"/>
</dbReference>
<protein>
    <submittedName>
        <fullName evidence="4">Serpin family protein</fullName>
    </submittedName>
</protein>
<dbReference type="InterPro" id="IPR042178">
    <property type="entry name" value="Serpin_sf_1"/>
</dbReference>
<accession>A0AB39MEM9</accession>
<gene>
    <name evidence="4" type="ORF">AB5J58_31560</name>
</gene>
<dbReference type="InterPro" id="IPR036186">
    <property type="entry name" value="Serpin_sf"/>
</dbReference>
<sequence length="426" mass="44070">MVGGTAGQGAVVEVPATGRTVDAVNRLTARWAEALSGDSAAHGPASPVAGATVFSAAGVWPLLAFLADGASGAARAELADAVGIPGDQAAAAARELLAGMAAMPGLNSALGLWTGPQLAVREEWRAGLPAGTHGVLTEDLPSCQRELDAWAAERTGGLIERMPVALDEGVQLVLASALALRTEWPRPFGELMLTPDAGPWRGRRLAGLHRTGVRLDRVGVAGGPHGHVTELKVPGDNGIDVHLLLGEQHMTPAQVLGTGVEILARRIGVVPGGQLPYGDVGPGLRVEQQRCATPQPPELSVTTVAYDLRARHDLRYLRGLFGLTTALDPRAGHFPGISPSPLAIGQAEQSTIGQFGALGFRAAAVTAVATAPGGAPPDLRCTTTVVRARFDRPFAFLAVHRESRLALTAGWVTDPTPYGNAPNPMP</sequence>
<evidence type="ECO:0000313" key="4">
    <source>
        <dbReference type="EMBL" id="XDQ04417.1"/>
    </source>
</evidence>
<dbReference type="SUPFAM" id="SSF56574">
    <property type="entry name" value="Serpins"/>
    <property type="match status" value="2"/>
</dbReference>
<name>A0AB39MEM9_9ACTN</name>
<proteinExistence type="inferred from homology"/>
<reference evidence="4" key="1">
    <citation type="submission" date="2024-07" db="EMBL/GenBank/DDBJ databases">
        <authorList>
            <person name="Yu S.T."/>
        </authorList>
    </citation>
    <scope>NUCLEOTIDE SEQUENCE</scope>
    <source>
        <strain evidence="4">R08</strain>
    </source>
</reference>
<dbReference type="AlphaFoldDB" id="A0AB39MEM9"/>
<evidence type="ECO:0000256" key="2">
    <source>
        <dbReference type="RuleBase" id="RU000411"/>
    </source>
</evidence>
<dbReference type="RefSeq" id="WP_369190005.1">
    <property type="nucleotide sequence ID" value="NZ_CP163431.1"/>
</dbReference>
<evidence type="ECO:0000256" key="1">
    <source>
        <dbReference type="ARBA" id="ARBA00049586"/>
    </source>
</evidence>
<dbReference type="PANTHER" id="PTHR11461:SF209">
    <property type="entry name" value="SERPIN-Z8-RELATED"/>
    <property type="match status" value="1"/>
</dbReference>
<comment type="similarity">
    <text evidence="2">Belongs to the serpin family.</text>
</comment>
<evidence type="ECO:0000259" key="3">
    <source>
        <dbReference type="SMART" id="SM00093"/>
    </source>
</evidence>
<feature type="domain" description="Serpin" evidence="3">
    <location>
        <begin position="41"/>
        <end position="415"/>
    </location>
</feature>
<dbReference type="InterPro" id="IPR023796">
    <property type="entry name" value="Serpin_dom"/>
</dbReference>
<organism evidence="4">
    <name type="scientific">Streptomyces sp. R08</name>
    <dbReference type="NCBI Taxonomy" id="3238624"/>
    <lineage>
        <taxon>Bacteria</taxon>
        <taxon>Bacillati</taxon>
        <taxon>Actinomycetota</taxon>
        <taxon>Actinomycetes</taxon>
        <taxon>Kitasatosporales</taxon>
        <taxon>Streptomycetaceae</taxon>
        <taxon>Streptomyces</taxon>
    </lineage>
</organism>
<dbReference type="SMART" id="SM00093">
    <property type="entry name" value="SERPIN"/>
    <property type="match status" value="1"/>
</dbReference>